<dbReference type="AlphaFoldDB" id="A0A382GCE2"/>
<organism evidence="1">
    <name type="scientific">marine metagenome</name>
    <dbReference type="NCBI Taxonomy" id="408172"/>
    <lineage>
        <taxon>unclassified sequences</taxon>
        <taxon>metagenomes</taxon>
        <taxon>ecological metagenomes</taxon>
    </lineage>
</organism>
<protein>
    <submittedName>
        <fullName evidence="1">Uncharacterized protein</fullName>
    </submittedName>
</protein>
<proteinExistence type="predicted"/>
<evidence type="ECO:0000313" key="1">
    <source>
        <dbReference type="EMBL" id="SVB72888.1"/>
    </source>
</evidence>
<reference evidence="1" key="1">
    <citation type="submission" date="2018-05" db="EMBL/GenBank/DDBJ databases">
        <authorList>
            <person name="Lanie J.A."/>
            <person name="Ng W.-L."/>
            <person name="Kazmierczak K.M."/>
            <person name="Andrzejewski T.M."/>
            <person name="Davidsen T.M."/>
            <person name="Wayne K.J."/>
            <person name="Tettelin H."/>
            <person name="Glass J.I."/>
            <person name="Rusch D."/>
            <person name="Podicherti R."/>
            <person name="Tsui H.-C.T."/>
            <person name="Winkler M.E."/>
        </authorList>
    </citation>
    <scope>NUCLEOTIDE SEQUENCE</scope>
</reference>
<feature type="non-terminal residue" evidence="1">
    <location>
        <position position="43"/>
    </location>
</feature>
<sequence length="43" mass="4905">MKASLPFWKVLLRIHILLLISACQSGKMPVPEMPFSSATVYYH</sequence>
<gene>
    <name evidence="1" type="ORF">METZ01_LOCUS225742</name>
</gene>
<name>A0A382GCE2_9ZZZZ</name>
<accession>A0A382GCE2</accession>
<dbReference type="EMBL" id="UINC01054777">
    <property type="protein sequence ID" value="SVB72888.1"/>
    <property type="molecule type" value="Genomic_DNA"/>
</dbReference>